<feature type="transmembrane region" description="Helical" evidence="2">
    <location>
        <begin position="127"/>
        <end position="152"/>
    </location>
</feature>
<evidence type="ECO:0000256" key="2">
    <source>
        <dbReference type="SAM" id="Phobius"/>
    </source>
</evidence>
<proteinExistence type="predicted"/>
<accession>A0AAN9G1J5</accession>
<evidence type="ECO:0000313" key="4">
    <source>
        <dbReference type="Proteomes" id="UP001374579"/>
    </source>
</evidence>
<keyword evidence="2" id="KW-0472">Membrane</keyword>
<dbReference type="PANTHER" id="PTHR35555:SF3">
    <property type="entry name" value="ENDONUCLEASE-REVERSE TRANSCRIPTASE"/>
    <property type="match status" value="1"/>
</dbReference>
<dbReference type="PANTHER" id="PTHR35555">
    <property type="entry name" value="ENDONUCLEASE-REVERSE TRANSCRIPTASE"/>
    <property type="match status" value="1"/>
</dbReference>
<name>A0AAN9G1J5_9CAEN</name>
<organism evidence="3 4">
    <name type="scientific">Littorina saxatilis</name>
    <dbReference type="NCBI Taxonomy" id="31220"/>
    <lineage>
        <taxon>Eukaryota</taxon>
        <taxon>Metazoa</taxon>
        <taxon>Spiralia</taxon>
        <taxon>Lophotrochozoa</taxon>
        <taxon>Mollusca</taxon>
        <taxon>Gastropoda</taxon>
        <taxon>Caenogastropoda</taxon>
        <taxon>Littorinimorpha</taxon>
        <taxon>Littorinoidea</taxon>
        <taxon>Littorinidae</taxon>
        <taxon>Littorina</taxon>
    </lineage>
</organism>
<comment type="caution">
    <text evidence="3">The sequence shown here is derived from an EMBL/GenBank/DDBJ whole genome shotgun (WGS) entry which is preliminary data.</text>
</comment>
<feature type="transmembrane region" description="Helical" evidence="2">
    <location>
        <begin position="259"/>
        <end position="280"/>
    </location>
</feature>
<reference evidence="3 4" key="1">
    <citation type="submission" date="2024-02" db="EMBL/GenBank/DDBJ databases">
        <title>Chromosome-scale genome assembly of the rough periwinkle Littorina saxatilis.</title>
        <authorList>
            <person name="De Jode A."/>
            <person name="Faria R."/>
            <person name="Formenti G."/>
            <person name="Sims Y."/>
            <person name="Smith T.P."/>
            <person name="Tracey A."/>
            <person name="Wood J.M.D."/>
            <person name="Zagrodzka Z.B."/>
            <person name="Johannesson K."/>
            <person name="Butlin R.K."/>
            <person name="Leder E.H."/>
        </authorList>
    </citation>
    <scope>NUCLEOTIDE SEQUENCE [LARGE SCALE GENOMIC DNA]</scope>
    <source>
        <strain evidence="3">Snail1</strain>
        <tissue evidence="3">Muscle</tissue>
    </source>
</reference>
<dbReference type="EMBL" id="JBAMIC010000022">
    <property type="protein sequence ID" value="KAK7091846.1"/>
    <property type="molecule type" value="Genomic_DNA"/>
</dbReference>
<feature type="region of interest" description="Disordered" evidence="1">
    <location>
        <begin position="1"/>
        <end position="29"/>
    </location>
</feature>
<protein>
    <submittedName>
        <fullName evidence="3">Uncharacterized protein</fullName>
    </submittedName>
</protein>
<feature type="compositionally biased region" description="Polar residues" evidence="1">
    <location>
        <begin position="17"/>
        <end position="29"/>
    </location>
</feature>
<dbReference type="AlphaFoldDB" id="A0AAN9G1J5"/>
<sequence length="590" mass="66331">MASTEGRGGAAEFPASRTHSNSYSVGSSLRSGREWNRIGDFVTGRYDSSQGLWSASGITRQYPLIPVVDRFIDSQHTPGAVGFDPGMSTEDGIQHQNIHLSSRLPRRLWYILAKSLGIKLSHADKPVCATLLHILTLIAALTFAIPGGWYTVYDIKSKYSKTTVLIGTVQMIIGFAWACLGVYAHNLAGRLFSNKNFVECVRIHSKTFLKISVSWLTLILGVLVVGVNCYEAAPIFGDSTCGTAQIEILVCQVFYVGRVVYAVLMILWNFIVVYVLFSVCRTHTIGIRRFMRELNYDAKSYENFCLQQHNIQRNASIANSLEDSWYLWDDLGNLDGDEDLATQGVFLQSFSNRRRSSAYRRLGSQMSSPAREENRGGSIGVGCDANDANNDGGEVCDASGNDDAFEEKRPEEAKTDGFVTEETSERKDDEEIHEEFTESFQMNDGPTILTNEDLLFSYWKFLRRLSVTSRFLQRWMASWIAFVLMWDAYFVIYWTSHDATVAGILQFIVPLLILLLVCSAYAEVNAEGQRLLKTICPLEERMALIFYFNQQPLTVRVFSFTVTYNAMVTVILGFSVAFGSRMILDEISRT</sequence>
<evidence type="ECO:0000256" key="1">
    <source>
        <dbReference type="SAM" id="MobiDB-lite"/>
    </source>
</evidence>
<dbReference type="Proteomes" id="UP001374579">
    <property type="component" value="Unassembled WGS sequence"/>
</dbReference>
<feature type="transmembrane region" description="Helical" evidence="2">
    <location>
        <begin position="475"/>
        <end position="495"/>
    </location>
</feature>
<feature type="transmembrane region" description="Helical" evidence="2">
    <location>
        <begin position="207"/>
        <end position="227"/>
    </location>
</feature>
<keyword evidence="4" id="KW-1185">Reference proteome</keyword>
<feature type="compositionally biased region" description="Basic and acidic residues" evidence="1">
    <location>
        <begin position="406"/>
        <end position="415"/>
    </location>
</feature>
<keyword evidence="2" id="KW-0812">Transmembrane</keyword>
<feature type="transmembrane region" description="Helical" evidence="2">
    <location>
        <begin position="164"/>
        <end position="186"/>
    </location>
</feature>
<keyword evidence="2" id="KW-1133">Transmembrane helix</keyword>
<gene>
    <name evidence="3" type="ORF">V1264_009475</name>
</gene>
<evidence type="ECO:0000313" key="3">
    <source>
        <dbReference type="EMBL" id="KAK7091846.1"/>
    </source>
</evidence>
<feature type="transmembrane region" description="Helical" evidence="2">
    <location>
        <begin position="501"/>
        <end position="522"/>
    </location>
</feature>
<feature type="transmembrane region" description="Helical" evidence="2">
    <location>
        <begin position="566"/>
        <end position="584"/>
    </location>
</feature>
<feature type="region of interest" description="Disordered" evidence="1">
    <location>
        <begin position="400"/>
        <end position="431"/>
    </location>
</feature>